<dbReference type="KEGG" id="bvy:NCTC9239_00222"/>
<keyword evidence="2" id="KW-1134">Transmembrane beta strand</keyword>
<keyword evidence="2" id="KW-0998">Cell outer membrane</keyword>
<protein>
    <submittedName>
        <fullName evidence="6">Catecholate siderophore receptor CirA</fullName>
    </submittedName>
</protein>
<accession>A0A4P1JSQ0</accession>
<dbReference type="RefSeq" id="WP_252969938.1">
    <property type="nucleotide sequence ID" value="NZ_LR588407.1"/>
</dbReference>
<evidence type="ECO:0000256" key="2">
    <source>
        <dbReference type="PROSITE-ProRule" id="PRU01360"/>
    </source>
</evidence>
<proteinExistence type="inferred from homology"/>
<keyword evidence="2" id="KW-0472">Membrane</keyword>
<reference evidence="6 7" key="1">
    <citation type="submission" date="2019-04" db="EMBL/GenBank/DDBJ databases">
        <authorList>
            <consortium name="Pathogen Informatics"/>
        </authorList>
    </citation>
    <scope>NUCLEOTIDE SEQUENCE [LARGE SCALE GENOMIC DNA]</scope>
    <source>
        <strain evidence="6 7">NCTC9239</strain>
    </source>
</reference>
<name>A0A4P1JSQ0_9CAUL</name>
<dbReference type="SUPFAM" id="SSF56935">
    <property type="entry name" value="Porins"/>
    <property type="match status" value="1"/>
</dbReference>
<feature type="region of interest" description="Disordered" evidence="3">
    <location>
        <begin position="29"/>
        <end position="54"/>
    </location>
</feature>
<dbReference type="Gene3D" id="2.170.130.10">
    <property type="entry name" value="TonB-dependent receptor, plug domain"/>
    <property type="match status" value="1"/>
</dbReference>
<evidence type="ECO:0000256" key="1">
    <source>
        <dbReference type="ARBA" id="ARBA00022729"/>
    </source>
</evidence>
<evidence type="ECO:0000313" key="6">
    <source>
        <dbReference type="EMBL" id="VTO10992.1"/>
    </source>
</evidence>
<evidence type="ECO:0000256" key="3">
    <source>
        <dbReference type="SAM" id="MobiDB-lite"/>
    </source>
</evidence>
<keyword evidence="6" id="KW-0675">Receptor</keyword>
<dbReference type="AlphaFoldDB" id="A0A4P1JSQ0"/>
<comment type="subcellular location">
    <subcellularLocation>
        <location evidence="2">Cell outer membrane</location>
        <topology evidence="2">Multi-pass membrane protein</topology>
    </subcellularLocation>
</comment>
<evidence type="ECO:0000256" key="4">
    <source>
        <dbReference type="SAM" id="SignalP"/>
    </source>
</evidence>
<dbReference type="EMBL" id="LR588407">
    <property type="protein sequence ID" value="VTO10992.1"/>
    <property type="molecule type" value="Genomic_DNA"/>
</dbReference>
<keyword evidence="1 4" id="KW-0732">Signal</keyword>
<keyword evidence="2" id="KW-0812">Transmembrane</keyword>
<keyword evidence="7" id="KW-1185">Reference proteome</keyword>
<dbReference type="Pfam" id="PF07715">
    <property type="entry name" value="Plug"/>
    <property type="match status" value="1"/>
</dbReference>
<feature type="signal peptide" evidence="4">
    <location>
        <begin position="1"/>
        <end position="23"/>
    </location>
</feature>
<comment type="similarity">
    <text evidence="2">Belongs to the TonB-dependent receptor family.</text>
</comment>
<dbReference type="InterPro" id="IPR039426">
    <property type="entry name" value="TonB-dep_rcpt-like"/>
</dbReference>
<evidence type="ECO:0000259" key="5">
    <source>
        <dbReference type="Pfam" id="PF07715"/>
    </source>
</evidence>
<dbReference type="InterPro" id="IPR037066">
    <property type="entry name" value="Plug_dom_sf"/>
</dbReference>
<gene>
    <name evidence="6" type="ORF">NCTC9239_00222</name>
</gene>
<dbReference type="PROSITE" id="PS52016">
    <property type="entry name" value="TONB_DEPENDENT_REC_3"/>
    <property type="match status" value="1"/>
</dbReference>
<keyword evidence="2" id="KW-0813">Transport</keyword>
<organism evidence="6 7">
    <name type="scientific">Brevundimonas vancanneytii</name>
    <dbReference type="NCBI Taxonomy" id="1325724"/>
    <lineage>
        <taxon>Bacteria</taxon>
        <taxon>Pseudomonadati</taxon>
        <taxon>Pseudomonadota</taxon>
        <taxon>Alphaproteobacteria</taxon>
        <taxon>Caulobacterales</taxon>
        <taxon>Caulobacteraceae</taxon>
        <taxon>Brevundimonas</taxon>
    </lineage>
</organism>
<dbReference type="GO" id="GO:0009279">
    <property type="term" value="C:cell outer membrane"/>
    <property type="evidence" value="ECO:0007669"/>
    <property type="project" value="UniProtKB-SubCell"/>
</dbReference>
<dbReference type="PANTHER" id="PTHR30069">
    <property type="entry name" value="TONB-DEPENDENT OUTER MEMBRANE RECEPTOR"/>
    <property type="match status" value="1"/>
</dbReference>
<dbReference type="Proteomes" id="UP000309952">
    <property type="component" value="Chromosome"/>
</dbReference>
<feature type="compositionally biased region" description="Low complexity" evidence="3">
    <location>
        <begin position="29"/>
        <end position="43"/>
    </location>
</feature>
<dbReference type="PANTHER" id="PTHR30069:SF29">
    <property type="entry name" value="HEMOGLOBIN AND HEMOGLOBIN-HAPTOGLOBIN-BINDING PROTEIN 1-RELATED"/>
    <property type="match status" value="1"/>
</dbReference>
<dbReference type="GO" id="GO:0044718">
    <property type="term" value="P:siderophore transmembrane transport"/>
    <property type="evidence" value="ECO:0007669"/>
    <property type="project" value="TreeGrafter"/>
</dbReference>
<sequence>MKKYKFAPLLGAVLALPAAGALAQTAQPASPSAARAQQVQSPPKKADKDDQPAAVGDVVVSARSNDVRTSIDSISYSLADDLQAATGTLAEALRNVPSVDVDPQGNVSLRGDGNVTILVDGRPSAILSGPNRADAVLQLPADRYARIEVMTNPSAAYSPEGSGGVINLITKPVPAAVAAAAAAGASGATVTTGSLRANVGDNGRWNVGASGSRQRGKLTLTGDLSYRP</sequence>
<dbReference type="InterPro" id="IPR012910">
    <property type="entry name" value="Plug_dom"/>
</dbReference>
<evidence type="ECO:0000313" key="7">
    <source>
        <dbReference type="Proteomes" id="UP000309952"/>
    </source>
</evidence>
<dbReference type="GO" id="GO:0015344">
    <property type="term" value="F:siderophore uptake transmembrane transporter activity"/>
    <property type="evidence" value="ECO:0007669"/>
    <property type="project" value="TreeGrafter"/>
</dbReference>
<feature type="domain" description="TonB-dependent receptor plug" evidence="5">
    <location>
        <begin position="68"/>
        <end position="165"/>
    </location>
</feature>
<feature type="chain" id="PRO_5021373943" evidence="4">
    <location>
        <begin position="24"/>
        <end position="228"/>
    </location>
</feature>